<keyword evidence="2" id="KW-0732">Signal</keyword>
<evidence type="ECO:0000313" key="4">
    <source>
        <dbReference type="Proteomes" id="UP000325577"/>
    </source>
</evidence>
<sequence length="119" mass="12656">MASLVLLLSQLLPHQSRDSAHVTPPLPPPPPPPSSCAATTVAAATSQPFTAKRVAGNSLRSSMDNCNKADDFVKDLPVLRLNIALPHLLSCLLEFWINFSSRTLTPVLLNPVFGTGDGT</sequence>
<dbReference type="AlphaFoldDB" id="A0A5J4ZDB0"/>
<name>A0A5J4ZDB0_9ASTE</name>
<feature type="chain" id="PRO_5023841256" evidence="2">
    <location>
        <begin position="17"/>
        <end position="119"/>
    </location>
</feature>
<reference evidence="3 4" key="1">
    <citation type="submission" date="2019-09" db="EMBL/GenBank/DDBJ databases">
        <title>A chromosome-level genome assembly of the Chinese tupelo Nyssa sinensis.</title>
        <authorList>
            <person name="Yang X."/>
            <person name="Kang M."/>
            <person name="Yang Y."/>
            <person name="Xiong H."/>
            <person name="Wang M."/>
            <person name="Zhang Z."/>
            <person name="Wang Z."/>
            <person name="Wu H."/>
            <person name="Ma T."/>
            <person name="Liu J."/>
            <person name="Xi Z."/>
        </authorList>
    </citation>
    <scope>NUCLEOTIDE SEQUENCE [LARGE SCALE GENOMIC DNA]</scope>
    <source>
        <strain evidence="3">J267</strain>
        <tissue evidence="3">Leaf</tissue>
    </source>
</reference>
<organism evidence="3 4">
    <name type="scientific">Nyssa sinensis</name>
    <dbReference type="NCBI Taxonomy" id="561372"/>
    <lineage>
        <taxon>Eukaryota</taxon>
        <taxon>Viridiplantae</taxon>
        <taxon>Streptophyta</taxon>
        <taxon>Embryophyta</taxon>
        <taxon>Tracheophyta</taxon>
        <taxon>Spermatophyta</taxon>
        <taxon>Magnoliopsida</taxon>
        <taxon>eudicotyledons</taxon>
        <taxon>Gunneridae</taxon>
        <taxon>Pentapetalae</taxon>
        <taxon>asterids</taxon>
        <taxon>Cornales</taxon>
        <taxon>Nyssaceae</taxon>
        <taxon>Nyssa</taxon>
    </lineage>
</organism>
<feature type="region of interest" description="Disordered" evidence="1">
    <location>
        <begin position="16"/>
        <end position="40"/>
    </location>
</feature>
<gene>
    <name evidence="3" type="ORF">F0562_018529</name>
</gene>
<dbReference type="EMBL" id="CM018052">
    <property type="protein sequence ID" value="KAA8515241.1"/>
    <property type="molecule type" value="Genomic_DNA"/>
</dbReference>
<protein>
    <submittedName>
        <fullName evidence="3">Uncharacterized protein</fullName>
    </submittedName>
</protein>
<proteinExistence type="predicted"/>
<feature type="signal peptide" evidence="2">
    <location>
        <begin position="1"/>
        <end position="16"/>
    </location>
</feature>
<evidence type="ECO:0000313" key="3">
    <source>
        <dbReference type="EMBL" id="KAA8515241.1"/>
    </source>
</evidence>
<keyword evidence="4" id="KW-1185">Reference proteome</keyword>
<dbReference type="Proteomes" id="UP000325577">
    <property type="component" value="Linkage Group LG9"/>
</dbReference>
<feature type="compositionally biased region" description="Pro residues" evidence="1">
    <location>
        <begin position="24"/>
        <end position="34"/>
    </location>
</feature>
<accession>A0A5J4ZDB0</accession>
<evidence type="ECO:0000256" key="2">
    <source>
        <dbReference type="SAM" id="SignalP"/>
    </source>
</evidence>
<evidence type="ECO:0000256" key="1">
    <source>
        <dbReference type="SAM" id="MobiDB-lite"/>
    </source>
</evidence>